<name>A0A2X0P2Q1_9BASI</name>
<dbReference type="InterPro" id="IPR035439">
    <property type="entry name" value="UPF0145_dom_sf"/>
</dbReference>
<feature type="compositionally biased region" description="Basic residues" evidence="1">
    <location>
        <begin position="225"/>
        <end position="237"/>
    </location>
</feature>
<protein>
    <submittedName>
        <fullName evidence="2">BQ5605_C003g01870 protein</fullName>
    </submittedName>
</protein>
<keyword evidence="3" id="KW-1185">Reference proteome</keyword>
<organism evidence="2 3">
    <name type="scientific">Microbotryum silenes-dioicae</name>
    <dbReference type="NCBI Taxonomy" id="796604"/>
    <lineage>
        <taxon>Eukaryota</taxon>
        <taxon>Fungi</taxon>
        <taxon>Dikarya</taxon>
        <taxon>Basidiomycota</taxon>
        <taxon>Pucciniomycotina</taxon>
        <taxon>Microbotryomycetes</taxon>
        <taxon>Microbotryales</taxon>
        <taxon>Microbotryaceae</taxon>
        <taxon>Microbotryum</taxon>
    </lineage>
</organism>
<dbReference type="Proteomes" id="UP000249464">
    <property type="component" value="Unassembled WGS sequence"/>
</dbReference>
<feature type="region of interest" description="Disordered" evidence="1">
    <location>
        <begin position="73"/>
        <end position="128"/>
    </location>
</feature>
<proteinExistence type="predicted"/>
<evidence type="ECO:0000256" key="1">
    <source>
        <dbReference type="SAM" id="MobiDB-lite"/>
    </source>
</evidence>
<evidence type="ECO:0000313" key="2">
    <source>
        <dbReference type="EMBL" id="SGY37716.1"/>
    </source>
</evidence>
<evidence type="ECO:0000313" key="3">
    <source>
        <dbReference type="Proteomes" id="UP000249464"/>
    </source>
</evidence>
<dbReference type="EMBL" id="FQNC01000042">
    <property type="protein sequence ID" value="SGY37716.1"/>
    <property type="molecule type" value="Genomic_DNA"/>
</dbReference>
<feature type="compositionally biased region" description="Basic and acidic residues" evidence="1">
    <location>
        <begin position="211"/>
        <end position="224"/>
    </location>
</feature>
<sequence>MTAPLRAGHDPTILQPRHTTASFVQPSSTAGFANTSSQWTLGGEISMYLPSRRHTTFQSPVVELAYLRTPVRARPAEGRKGSGSPGSRVIRTFGARGQGERNSDELGQNLTPQHHLSPLKDNHNPHRRSHDQVNAYIDYELGARLCGLQPPQQSSSGPSPPRHPVPSRNNDSRQHHSTSQAHNTTPPRVINPNPTRPSLPSPGIENLALRRPHELPNQESDSRARREKCHHSGKQKHDKQVAPNVQHACLPRHETIPRISLEKVDYRFDLSPEPEYYGGGVGSLSSVIPPLPPQQPLTSAHGTTYPLAHKFQTTPVFTSYDSRTPPGAYPTTPAYHATVVEPNLMNGDGRLMHEGEPVDRGEFDGFHCTDRQFAEDGRHVVSNLGLIEGFSMAFKDEVEMINDALEAMIANAKRQGANGVLGMQVDLADDGAVIARGQAVVLV</sequence>
<dbReference type="SUPFAM" id="SSF117782">
    <property type="entry name" value="YbjQ-like"/>
    <property type="match status" value="1"/>
</dbReference>
<accession>A0A2X0P2Q1</accession>
<feature type="compositionally biased region" description="Polar residues" evidence="1">
    <location>
        <begin position="177"/>
        <end position="193"/>
    </location>
</feature>
<dbReference type="AlphaFoldDB" id="A0A2X0P2Q1"/>
<feature type="region of interest" description="Disordered" evidence="1">
    <location>
        <begin position="147"/>
        <end position="243"/>
    </location>
</feature>
<feature type="compositionally biased region" description="Polar residues" evidence="1">
    <location>
        <begin position="105"/>
        <end position="114"/>
    </location>
</feature>
<gene>
    <name evidence="2" type="primary">BQ5605_C003g01870</name>
    <name evidence="2" type="ORF">BQ5605_C003G01870</name>
</gene>
<reference evidence="2 3" key="1">
    <citation type="submission" date="2016-11" db="EMBL/GenBank/DDBJ databases">
        <authorList>
            <person name="Jaros S."/>
            <person name="Januszkiewicz K."/>
            <person name="Wedrychowicz H."/>
        </authorList>
    </citation>
    <scope>NUCLEOTIDE SEQUENCE [LARGE SCALE GENOMIC DNA]</scope>
</reference>